<comment type="caution">
    <text evidence="2">The sequence shown here is derived from an EMBL/GenBank/DDBJ whole genome shotgun (WGS) entry which is preliminary data.</text>
</comment>
<reference evidence="2" key="1">
    <citation type="journal article" date="2021" name="PeerJ">
        <title>Extensive microbial diversity within the chicken gut microbiome revealed by metagenomics and culture.</title>
        <authorList>
            <person name="Gilroy R."/>
            <person name="Ravi A."/>
            <person name="Getino M."/>
            <person name="Pursley I."/>
            <person name="Horton D.L."/>
            <person name="Alikhan N.F."/>
            <person name="Baker D."/>
            <person name="Gharbi K."/>
            <person name="Hall N."/>
            <person name="Watson M."/>
            <person name="Adriaenssens E.M."/>
            <person name="Foster-Nyarko E."/>
            <person name="Jarju S."/>
            <person name="Secka A."/>
            <person name="Antonio M."/>
            <person name="Oren A."/>
            <person name="Chaudhuri R.R."/>
            <person name="La Ragione R."/>
            <person name="Hildebrand F."/>
            <person name="Pallen M.J."/>
        </authorList>
    </citation>
    <scope>NUCLEOTIDE SEQUENCE</scope>
    <source>
        <strain evidence="2">ChiBcolR9-63</strain>
    </source>
</reference>
<proteinExistence type="predicted"/>
<dbReference type="EMBL" id="DXBD01000032">
    <property type="protein sequence ID" value="HIZ67707.1"/>
    <property type="molecule type" value="Genomic_DNA"/>
</dbReference>
<evidence type="ECO:0000313" key="3">
    <source>
        <dbReference type="Proteomes" id="UP000824058"/>
    </source>
</evidence>
<dbReference type="InterPro" id="IPR040788">
    <property type="entry name" value="HEPN_MAE_28990"/>
</dbReference>
<dbReference type="Pfam" id="PF18737">
    <property type="entry name" value="HEPN_MAE_28990"/>
    <property type="match status" value="1"/>
</dbReference>
<dbReference type="Proteomes" id="UP000824058">
    <property type="component" value="Unassembled WGS sequence"/>
</dbReference>
<feature type="domain" description="MAE-28990/MAE-18760-like HEPN" evidence="1">
    <location>
        <begin position="8"/>
        <end position="220"/>
    </location>
</feature>
<reference evidence="2" key="2">
    <citation type="submission" date="2021-04" db="EMBL/GenBank/DDBJ databases">
        <authorList>
            <person name="Gilroy R."/>
        </authorList>
    </citation>
    <scope>NUCLEOTIDE SEQUENCE</scope>
    <source>
        <strain evidence="2">ChiBcolR9-63</strain>
    </source>
</reference>
<name>A0A9D2FW16_9STRE</name>
<protein>
    <recommendedName>
        <fullName evidence="1">MAE-28990/MAE-18760-like HEPN domain-containing protein</fullName>
    </recommendedName>
</protein>
<organism evidence="2 3">
    <name type="scientific">Candidatus Streptococcus faecavium</name>
    <dbReference type="NCBI Taxonomy" id="2838763"/>
    <lineage>
        <taxon>Bacteria</taxon>
        <taxon>Bacillati</taxon>
        <taxon>Bacillota</taxon>
        <taxon>Bacilli</taxon>
        <taxon>Lactobacillales</taxon>
        <taxon>Streptococcaceae</taxon>
        <taxon>Streptococcus</taxon>
    </lineage>
</organism>
<evidence type="ECO:0000313" key="2">
    <source>
        <dbReference type="EMBL" id="HIZ67707.1"/>
    </source>
</evidence>
<gene>
    <name evidence="2" type="ORF">H9965_04460</name>
</gene>
<dbReference type="AlphaFoldDB" id="A0A9D2FW16"/>
<sequence>MDNIDYDKLKDEINRFVDLLKYIENKLIGFSFDDYCGLKIEIVNKDEVESVFKSMKSNATIMLYNLVEATVRTTMNDYYANFNNQQLSYSDTISELKKIWIRNRSKNFNENNVSEQVFEMIEKIIDTEYVISLDFDKDFSLSGNADVREIKSILKQHGLQYEDNILNNYGGALRTIKDMRNSLAHGNISFEDNGRKLTVDDLERYKNKTFECIEYFIKIVNSSY</sequence>
<accession>A0A9D2FW16</accession>
<evidence type="ECO:0000259" key="1">
    <source>
        <dbReference type="Pfam" id="PF18737"/>
    </source>
</evidence>